<keyword evidence="2 9" id="KW-0808">Transferase</keyword>
<dbReference type="EC" id="2.8.1.13" evidence="9"/>
<dbReference type="KEGG" id="cad:Curi_c11970"/>
<dbReference type="Gene3D" id="2.40.30.10">
    <property type="entry name" value="Translation factors"/>
    <property type="match status" value="1"/>
</dbReference>
<feature type="binding site" evidence="9">
    <location>
        <position position="36"/>
    </location>
    <ligand>
        <name>ATP</name>
        <dbReference type="ChEBI" id="CHEBI:30616"/>
    </ligand>
</feature>
<dbReference type="HOGENOM" id="CLU_035188_0_0_9"/>
<gene>
    <name evidence="12" type="primary">mnmA1</name>
    <name evidence="9" type="synonym">mnmA</name>
    <name evidence="12" type="ordered locus">Curi_c11970</name>
</gene>
<evidence type="ECO:0000256" key="4">
    <source>
        <dbReference type="ARBA" id="ARBA00022741"/>
    </source>
</evidence>
<evidence type="ECO:0000259" key="11">
    <source>
        <dbReference type="Pfam" id="PF20259"/>
    </source>
</evidence>
<reference evidence="12 13" key="1">
    <citation type="journal article" date="2012" name="PLoS ONE">
        <title>The purine-utilizing bacterium Clostridium acidurici 9a: a genome-guided metabolic reconsideration.</title>
        <authorList>
            <person name="Hartwich K."/>
            <person name="Poehlein A."/>
            <person name="Daniel R."/>
        </authorList>
    </citation>
    <scope>NUCLEOTIDE SEQUENCE [LARGE SCALE GENOMIC DNA]</scope>
    <source>
        <strain evidence="13">ATCC 7906 / DSM 604 / BCRC 14475 / CIP 104303 / KCTC 5404 / NCIMB 10678 / 9a</strain>
    </source>
</reference>
<sequence length="346" mass="38814">MSKTKKVAVGLSGGVDSGTTAMILQEEGYEVIGVTMRISDHQDKEIESAKYVANTLGIEHHIVDFRNEFNNIVVKYFKETYELGKTPNPCIKCNKSFKYGRLMDFCKTIGADYFATGHYARKVYDSETNTYRILKAINSRKDQSYNLFQLTQKELEYLIFPIGEFASKEHVRKKSSEKLNIVSSKSDSTGICFIEHKKVGRYLKEVCSSSVIEGNFVDNQGNILGKHKGIAYYTIGQKRKLGEDLSFNYVVTKIDSEKNTVVLGSEENLIVNKLILENTNFLSPNVTLPLDVDIKVSQWSEVYKGKIYTEGDAIAIEFYDPVRAPAPGQAAVFYIGDELVGGGFIS</sequence>
<feature type="active site" description="Cysteine persulfide intermediate" evidence="9">
    <location>
        <position position="192"/>
    </location>
</feature>
<dbReference type="GO" id="GO:0008168">
    <property type="term" value="F:methyltransferase activity"/>
    <property type="evidence" value="ECO:0007669"/>
    <property type="project" value="UniProtKB-KW"/>
</dbReference>
<keyword evidence="7" id="KW-1015">Disulfide bond</keyword>
<dbReference type="GO" id="GO:0103016">
    <property type="term" value="F:tRNA-uridine 2-sulfurtransferase activity"/>
    <property type="evidence" value="ECO:0007669"/>
    <property type="project" value="UniProtKB-EC"/>
</dbReference>
<dbReference type="RefSeq" id="WP_014967347.1">
    <property type="nucleotide sequence ID" value="NC_018664.1"/>
</dbReference>
<dbReference type="GO" id="GO:0000049">
    <property type="term" value="F:tRNA binding"/>
    <property type="evidence" value="ECO:0007669"/>
    <property type="project" value="UniProtKB-KW"/>
</dbReference>
<dbReference type="NCBIfam" id="NF001138">
    <property type="entry name" value="PRK00143.1"/>
    <property type="match status" value="1"/>
</dbReference>
<keyword evidence="5 9" id="KW-0067">ATP-binding</keyword>
<keyword evidence="1 9" id="KW-0820">tRNA-binding</keyword>
<dbReference type="GO" id="GO:0005524">
    <property type="term" value="F:ATP binding"/>
    <property type="evidence" value="ECO:0007669"/>
    <property type="project" value="UniProtKB-KW"/>
</dbReference>
<evidence type="ECO:0000313" key="13">
    <source>
        <dbReference type="Proteomes" id="UP000006094"/>
    </source>
</evidence>
<dbReference type="NCBIfam" id="TIGR00420">
    <property type="entry name" value="trmU"/>
    <property type="match status" value="1"/>
</dbReference>
<evidence type="ECO:0000313" key="12">
    <source>
        <dbReference type="EMBL" id="AFS78210.1"/>
    </source>
</evidence>
<keyword evidence="13" id="KW-1185">Reference proteome</keyword>
<feature type="binding site" evidence="9">
    <location>
        <begin position="10"/>
        <end position="17"/>
    </location>
    <ligand>
        <name>ATP</name>
        <dbReference type="ChEBI" id="CHEBI:30616"/>
    </ligand>
</feature>
<dbReference type="Pfam" id="PF20258">
    <property type="entry name" value="tRNA_Me_trans_C"/>
    <property type="match status" value="1"/>
</dbReference>
<dbReference type="PANTHER" id="PTHR11933:SF5">
    <property type="entry name" value="MITOCHONDRIAL TRNA-SPECIFIC 2-THIOURIDYLASE 1"/>
    <property type="match status" value="1"/>
</dbReference>
<dbReference type="InterPro" id="IPR004506">
    <property type="entry name" value="MnmA-like"/>
</dbReference>
<evidence type="ECO:0000256" key="2">
    <source>
        <dbReference type="ARBA" id="ARBA00022679"/>
    </source>
</evidence>
<dbReference type="eggNOG" id="COG0482">
    <property type="taxonomic scope" value="Bacteria"/>
</dbReference>
<dbReference type="OrthoDB" id="9800696at2"/>
<keyword evidence="3 9" id="KW-0819">tRNA processing</keyword>
<feature type="region of interest" description="Interaction with tRNA" evidence="9">
    <location>
        <begin position="141"/>
        <end position="143"/>
    </location>
</feature>
<feature type="site" description="Interaction with tRNA" evidence="9">
    <location>
        <position position="329"/>
    </location>
</feature>
<keyword evidence="9" id="KW-0963">Cytoplasm</keyword>
<organism evidence="12 13">
    <name type="scientific">Gottschalkia acidurici (strain ATCC 7906 / DSM 604 / BCRC 14475 / CIP 104303 / KCTC 5404 / NCIMB 10678 / 9a)</name>
    <name type="common">Clostridium acidurici</name>
    <dbReference type="NCBI Taxonomy" id="1128398"/>
    <lineage>
        <taxon>Bacteria</taxon>
        <taxon>Bacillati</taxon>
        <taxon>Bacillota</taxon>
        <taxon>Tissierellia</taxon>
        <taxon>Tissierellales</taxon>
        <taxon>Gottschalkiaceae</taxon>
        <taxon>Gottschalkia</taxon>
    </lineage>
</organism>
<dbReference type="Gene3D" id="2.30.30.280">
    <property type="entry name" value="Adenine nucleotide alpha hydrolases-like domains"/>
    <property type="match status" value="1"/>
</dbReference>
<dbReference type="STRING" id="1128398.Curi_c11970"/>
<comment type="function">
    <text evidence="9">Catalyzes the 2-thiolation of uridine at the wobble position (U34) of tRNA, leading to the formation of s(2)U34.</text>
</comment>
<feature type="site" description="Interaction with tRNA" evidence="9">
    <location>
        <position position="118"/>
    </location>
</feature>
<feature type="binding site" evidence="9">
    <location>
        <position position="117"/>
    </location>
    <ligand>
        <name>ATP</name>
        <dbReference type="ChEBI" id="CHEBI:30616"/>
    </ligand>
</feature>
<dbReference type="AlphaFoldDB" id="K0AZR3"/>
<dbReference type="PANTHER" id="PTHR11933">
    <property type="entry name" value="TRNA 5-METHYLAMINOMETHYL-2-THIOURIDYLATE -METHYLTRANSFERASE"/>
    <property type="match status" value="1"/>
</dbReference>
<comment type="subcellular location">
    <subcellularLocation>
        <location evidence="9">Cytoplasm</location>
    </subcellularLocation>
</comment>
<evidence type="ECO:0000256" key="1">
    <source>
        <dbReference type="ARBA" id="ARBA00022555"/>
    </source>
</evidence>
<proteinExistence type="inferred from homology"/>
<dbReference type="PATRIC" id="fig|1128398.3.peg.1210"/>
<dbReference type="EMBL" id="CP003326">
    <property type="protein sequence ID" value="AFS78210.1"/>
    <property type="molecule type" value="Genomic_DNA"/>
</dbReference>
<comment type="catalytic activity">
    <reaction evidence="8 9">
        <text>S-sulfanyl-L-cysteinyl-[protein] + uridine(34) in tRNA + AH2 + ATP = 2-thiouridine(34) in tRNA + L-cysteinyl-[protein] + A + AMP + diphosphate + H(+)</text>
        <dbReference type="Rhea" id="RHEA:47032"/>
        <dbReference type="Rhea" id="RHEA-COMP:10131"/>
        <dbReference type="Rhea" id="RHEA-COMP:11726"/>
        <dbReference type="Rhea" id="RHEA-COMP:11727"/>
        <dbReference type="Rhea" id="RHEA-COMP:11728"/>
        <dbReference type="ChEBI" id="CHEBI:13193"/>
        <dbReference type="ChEBI" id="CHEBI:15378"/>
        <dbReference type="ChEBI" id="CHEBI:17499"/>
        <dbReference type="ChEBI" id="CHEBI:29950"/>
        <dbReference type="ChEBI" id="CHEBI:30616"/>
        <dbReference type="ChEBI" id="CHEBI:33019"/>
        <dbReference type="ChEBI" id="CHEBI:61963"/>
        <dbReference type="ChEBI" id="CHEBI:65315"/>
        <dbReference type="ChEBI" id="CHEBI:87170"/>
        <dbReference type="ChEBI" id="CHEBI:456215"/>
        <dbReference type="EC" id="2.8.1.13"/>
    </reaction>
</comment>
<name>K0AZR3_GOTA9</name>
<comment type="caution">
    <text evidence="9">Lacks conserved residue(s) required for the propagation of feature annotation.</text>
</comment>
<keyword evidence="4 9" id="KW-0547">Nucleotide-binding</keyword>
<keyword evidence="12" id="KW-0489">Methyltransferase</keyword>
<accession>K0AZR3</accession>
<dbReference type="SUPFAM" id="SSF52402">
    <property type="entry name" value="Adenine nucleotide alpha hydrolases-like"/>
    <property type="match status" value="1"/>
</dbReference>
<dbReference type="Pfam" id="PF20259">
    <property type="entry name" value="tRNA_Me_trans_M"/>
    <property type="match status" value="1"/>
</dbReference>
<dbReference type="GO" id="GO:0032259">
    <property type="term" value="P:methylation"/>
    <property type="evidence" value="ECO:0007669"/>
    <property type="project" value="UniProtKB-KW"/>
</dbReference>
<dbReference type="InterPro" id="IPR046885">
    <property type="entry name" value="MnmA-like_C"/>
</dbReference>
<comment type="similarity">
    <text evidence="9">Belongs to the MnmA/TRMU family.</text>
</comment>
<feature type="domain" description="tRNA-specific 2-thiouridylase MnmA-like central" evidence="11">
    <location>
        <begin position="202"/>
        <end position="264"/>
    </location>
</feature>
<evidence type="ECO:0000256" key="7">
    <source>
        <dbReference type="ARBA" id="ARBA00023157"/>
    </source>
</evidence>
<evidence type="ECO:0000256" key="5">
    <source>
        <dbReference type="ARBA" id="ARBA00022840"/>
    </source>
</evidence>
<evidence type="ECO:0000259" key="10">
    <source>
        <dbReference type="Pfam" id="PF20258"/>
    </source>
</evidence>
<dbReference type="GO" id="GO:0005737">
    <property type="term" value="C:cytoplasm"/>
    <property type="evidence" value="ECO:0007669"/>
    <property type="project" value="UniProtKB-SubCell"/>
</dbReference>
<evidence type="ECO:0000256" key="3">
    <source>
        <dbReference type="ARBA" id="ARBA00022694"/>
    </source>
</evidence>
<dbReference type="GO" id="GO:0002143">
    <property type="term" value="P:tRNA wobble position uridine thiolation"/>
    <property type="evidence" value="ECO:0007669"/>
    <property type="project" value="TreeGrafter"/>
</dbReference>
<dbReference type="Proteomes" id="UP000006094">
    <property type="component" value="Chromosome"/>
</dbReference>
<dbReference type="InterPro" id="IPR046884">
    <property type="entry name" value="MnmA-like_central"/>
</dbReference>
<feature type="domain" description="tRNA-specific 2-thiouridylase MnmA-like C-terminal" evidence="10">
    <location>
        <begin position="272"/>
        <end position="345"/>
    </location>
</feature>
<dbReference type="CDD" id="cd01998">
    <property type="entry name" value="MnmA_TRMU-like"/>
    <property type="match status" value="1"/>
</dbReference>
<keyword evidence="6 9" id="KW-0694">RNA-binding</keyword>
<feature type="active site" description="Nucleophile" evidence="9">
    <location>
        <position position="93"/>
    </location>
</feature>
<dbReference type="InterPro" id="IPR023382">
    <property type="entry name" value="MnmA-like_central_sf"/>
</dbReference>
<evidence type="ECO:0000256" key="9">
    <source>
        <dbReference type="HAMAP-Rule" id="MF_00144"/>
    </source>
</evidence>
<dbReference type="Pfam" id="PF03054">
    <property type="entry name" value="tRNA_Me_trans"/>
    <property type="match status" value="1"/>
</dbReference>
<dbReference type="Gene3D" id="3.40.50.620">
    <property type="entry name" value="HUPs"/>
    <property type="match status" value="1"/>
</dbReference>
<dbReference type="InterPro" id="IPR014729">
    <property type="entry name" value="Rossmann-like_a/b/a_fold"/>
</dbReference>
<dbReference type="HAMAP" id="MF_00144">
    <property type="entry name" value="tRNA_thiouridyl_MnmA"/>
    <property type="match status" value="1"/>
</dbReference>
<evidence type="ECO:0000256" key="8">
    <source>
        <dbReference type="ARBA" id="ARBA00051542"/>
    </source>
</evidence>
<protein>
    <recommendedName>
        <fullName evidence="9">tRNA-specific 2-thiouridylase MnmA</fullName>
        <ecNumber evidence="9">2.8.1.13</ecNumber>
    </recommendedName>
</protein>
<evidence type="ECO:0000256" key="6">
    <source>
        <dbReference type="ARBA" id="ARBA00022884"/>
    </source>
</evidence>